<dbReference type="AlphaFoldDB" id="A0A9C6SP21"/>
<keyword evidence="1" id="KW-0472">Membrane</keyword>
<keyword evidence="1" id="KW-1133">Transmembrane helix</keyword>
<evidence type="ECO:0000313" key="3">
    <source>
        <dbReference type="RefSeq" id="XP_051859460.1"/>
    </source>
</evidence>
<keyword evidence="2" id="KW-1185">Reference proteome</keyword>
<protein>
    <submittedName>
        <fullName evidence="3">Uncharacterized protein LOC117567601</fullName>
    </submittedName>
</protein>
<organism evidence="2 3">
    <name type="scientific">Drosophila albomicans</name>
    <name type="common">Fruit fly</name>
    <dbReference type="NCBI Taxonomy" id="7291"/>
    <lineage>
        <taxon>Eukaryota</taxon>
        <taxon>Metazoa</taxon>
        <taxon>Ecdysozoa</taxon>
        <taxon>Arthropoda</taxon>
        <taxon>Hexapoda</taxon>
        <taxon>Insecta</taxon>
        <taxon>Pterygota</taxon>
        <taxon>Neoptera</taxon>
        <taxon>Endopterygota</taxon>
        <taxon>Diptera</taxon>
        <taxon>Brachycera</taxon>
        <taxon>Muscomorpha</taxon>
        <taxon>Ephydroidea</taxon>
        <taxon>Drosophilidae</taxon>
        <taxon>Drosophila</taxon>
    </lineage>
</organism>
<dbReference type="GeneID" id="117567601"/>
<accession>A0A9C6SP21</accession>
<evidence type="ECO:0000313" key="2">
    <source>
        <dbReference type="Proteomes" id="UP000515160"/>
    </source>
</evidence>
<sequence>MPDLACFSYNRFFQMSTFQRVAIIVITMSYYHNVLGDMTKMSKKSHVEDFEGVTVLFEALTTSPNDDNCRISQGMYVLE</sequence>
<reference evidence="3" key="1">
    <citation type="submission" date="2025-08" db="UniProtKB">
        <authorList>
            <consortium name="RefSeq"/>
        </authorList>
    </citation>
    <scope>IDENTIFICATION</scope>
    <source>
        <strain evidence="3">15112-1751.03</strain>
        <tissue evidence="3">Whole Adult</tissue>
    </source>
</reference>
<keyword evidence="1" id="KW-0812">Transmembrane</keyword>
<name>A0A9C6SP21_DROAB</name>
<dbReference type="Proteomes" id="UP000515160">
    <property type="component" value="Chromosome 3"/>
</dbReference>
<dbReference type="OrthoDB" id="10037323at2759"/>
<gene>
    <name evidence="3" type="primary">LOC117567601</name>
</gene>
<feature type="transmembrane region" description="Helical" evidence="1">
    <location>
        <begin position="12"/>
        <end position="31"/>
    </location>
</feature>
<proteinExistence type="predicted"/>
<dbReference type="RefSeq" id="XP_051859460.1">
    <property type="nucleotide sequence ID" value="XM_052003500.1"/>
</dbReference>
<evidence type="ECO:0000256" key="1">
    <source>
        <dbReference type="SAM" id="Phobius"/>
    </source>
</evidence>